<evidence type="ECO:0000259" key="3">
    <source>
        <dbReference type="PROSITE" id="PS51017"/>
    </source>
</evidence>
<dbReference type="Proteomes" id="UP001162131">
    <property type="component" value="Unassembled WGS sequence"/>
</dbReference>
<evidence type="ECO:0000313" key="4">
    <source>
        <dbReference type="EMBL" id="CAG9328873.1"/>
    </source>
</evidence>
<feature type="domain" description="CCT" evidence="3">
    <location>
        <begin position="144"/>
        <end position="186"/>
    </location>
</feature>
<gene>
    <name evidence="4" type="ORF">BSTOLATCC_MIC46857</name>
</gene>
<protein>
    <recommendedName>
        <fullName evidence="3">CCT domain-containing protein</fullName>
    </recommendedName>
</protein>
<dbReference type="GO" id="GO:0005634">
    <property type="term" value="C:nucleus"/>
    <property type="evidence" value="ECO:0007669"/>
    <property type="project" value="UniProtKB-SubCell"/>
</dbReference>
<accession>A0AAU9JT04</accession>
<dbReference type="PANTHER" id="PTHR31319">
    <property type="entry name" value="ZINC FINGER PROTEIN CONSTANS-LIKE 4"/>
    <property type="match status" value="1"/>
</dbReference>
<evidence type="ECO:0000256" key="2">
    <source>
        <dbReference type="ARBA" id="ARBA00023242"/>
    </source>
</evidence>
<keyword evidence="5" id="KW-1185">Reference proteome</keyword>
<dbReference type="EMBL" id="CAJZBQ010000046">
    <property type="protein sequence ID" value="CAG9328873.1"/>
    <property type="molecule type" value="Genomic_DNA"/>
</dbReference>
<dbReference type="InterPro" id="IPR045281">
    <property type="entry name" value="CONSTANS-like"/>
</dbReference>
<dbReference type="PROSITE" id="PS51017">
    <property type="entry name" value="CCT"/>
    <property type="match status" value="1"/>
</dbReference>
<organism evidence="4 5">
    <name type="scientific">Blepharisma stoltei</name>
    <dbReference type="NCBI Taxonomy" id="1481888"/>
    <lineage>
        <taxon>Eukaryota</taxon>
        <taxon>Sar</taxon>
        <taxon>Alveolata</taxon>
        <taxon>Ciliophora</taxon>
        <taxon>Postciliodesmatophora</taxon>
        <taxon>Heterotrichea</taxon>
        <taxon>Heterotrichida</taxon>
        <taxon>Blepharismidae</taxon>
        <taxon>Blepharisma</taxon>
    </lineage>
</organism>
<evidence type="ECO:0000256" key="1">
    <source>
        <dbReference type="ARBA" id="ARBA00004123"/>
    </source>
</evidence>
<comment type="caution">
    <text evidence="4">The sequence shown here is derived from an EMBL/GenBank/DDBJ whole genome shotgun (WGS) entry which is preliminary data.</text>
</comment>
<reference evidence="4" key="1">
    <citation type="submission" date="2021-09" db="EMBL/GenBank/DDBJ databases">
        <authorList>
            <consortium name="AG Swart"/>
            <person name="Singh M."/>
            <person name="Singh A."/>
            <person name="Seah K."/>
            <person name="Emmerich C."/>
        </authorList>
    </citation>
    <scope>NUCLEOTIDE SEQUENCE</scope>
    <source>
        <strain evidence="4">ATCC30299</strain>
    </source>
</reference>
<evidence type="ECO:0000313" key="5">
    <source>
        <dbReference type="Proteomes" id="UP001162131"/>
    </source>
</evidence>
<dbReference type="AlphaFoldDB" id="A0AAU9JT04"/>
<comment type="subcellular location">
    <subcellularLocation>
        <location evidence="1">Nucleus</location>
    </subcellularLocation>
</comment>
<name>A0AAU9JT04_9CILI</name>
<dbReference type="PANTHER" id="PTHR31319:SF77">
    <property type="entry name" value="ZINC FINGER PROTEIN CONSTANS-LIKE 4"/>
    <property type="match status" value="1"/>
</dbReference>
<dbReference type="Pfam" id="PF06203">
    <property type="entry name" value="CCT"/>
    <property type="match status" value="1"/>
</dbReference>
<keyword evidence="2" id="KW-0539">Nucleus</keyword>
<sequence length="216" mass="25590">MFDPSMFISDRDTNDTDGHEQPFLPPDFQQFFVPNIQYDTENPDIAKKEDASESLFMPHPDVDNFDPSVFFNFDPGFMQPDSQEIRRLISQPFDYFSMISSEQGENKNNNKDKQVKKYENNLLPKPKTIWSQSKKIGTLSYEERREKIMKYLEKRKRRNYNKKIAYACRKRVADDRIRVKGRFVTKVQAEALKGLQNEKNNVSLPIKRDWDKIMNS</sequence>
<proteinExistence type="predicted"/>
<dbReference type="InterPro" id="IPR010402">
    <property type="entry name" value="CCT_domain"/>
</dbReference>